<dbReference type="OrthoDB" id="9758757at2"/>
<name>A0A0Q0UKU1_9CORY</name>
<proteinExistence type="predicted"/>
<reference evidence="2 3" key="1">
    <citation type="submission" date="2015-10" db="EMBL/GenBank/DDBJ databases">
        <title>Corynebacteirum lowii and Corynebacterium oculi species nova, derived from human clinical disease and and emended description of Corynebacterium mastiditis.</title>
        <authorList>
            <person name="Bernard K."/>
            <person name="Pacheco A.L."/>
            <person name="Mcdougall C."/>
            <person name="Burtx T."/>
            <person name="Weibe D."/>
            <person name="Tyler S."/>
            <person name="Olson A.B."/>
            <person name="Cnockaert M."/>
            <person name="Eguchi H."/>
            <person name="Kuwahara T."/>
            <person name="Nakayama-Imaohji H."/>
            <person name="Boudewijins M."/>
            <person name="Van Hoecke F."/>
            <person name="Bernier A.-M."/>
            <person name="Vandamme P."/>
        </authorList>
    </citation>
    <scope>NUCLEOTIDE SEQUENCE [LARGE SCALE GENOMIC DNA]</scope>
    <source>
        <strain evidence="2 3">NML 130206</strain>
    </source>
</reference>
<protein>
    <submittedName>
        <fullName evidence="2">Uncharacterized protein</fullName>
    </submittedName>
</protein>
<evidence type="ECO:0000313" key="3">
    <source>
        <dbReference type="Proteomes" id="UP000050488"/>
    </source>
</evidence>
<evidence type="ECO:0000313" key="2">
    <source>
        <dbReference type="EMBL" id="KQB86897.1"/>
    </source>
</evidence>
<keyword evidence="1" id="KW-0812">Transmembrane</keyword>
<keyword evidence="3" id="KW-1185">Reference proteome</keyword>
<dbReference type="EMBL" id="LKEV01000002">
    <property type="protein sequence ID" value="KQB86897.1"/>
    <property type="molecule type" value="Genomic_DNA"/>
</dbReference>
<evidence type="ECO:0000256" key="1">
    <source>
        <dbReference type="SAM" id="Phobius"/>
    </source>
</evidence>
<dbReference type="PATRIC" id="fig|1544413.3.peg.1113"/>
<sequence length="100" mass="11487">MKQSEKPEITSEEFFEEFFEPKGWVLSGLGLILFGIVVSLFTKGGIDFIEDADWYLTGAAIMLRGIIFIFLRPQFPRLICWILTFSSWTALAVIYFVLIP</sequence>
<comment type="caution">
    <text evidence="2">The sequence shown here is derived from an EMBL/GenBank/DDBJ whole genome shotgun (WGS) entry which is preliminary data.</text>
</comment>
<dbReference type="AlphaFoldDB" id="A0A0Q0UKU1"/>
<feature type="transmembrane region" description="Helical" evidence="1">
    <location>
        <begin position="54"/>
        <end position="71"/>
    </location>
</feature>
<feature type="transmembrane region" description="Helical" evidence="1">
    <location>
        <begin position="24"/>
        <end position="42"/>
    </location>
</feature>
<dbReference type="Proteomes" id="UP000050488">
    <property type="component" value="Unassembled WGS sequence"/>
</dbReference>
<keyword evidence="1" id="KW-1133">Transmembrane helix</keyword>
<gene>
    <name evidence="2" type="ORF">Clow_01108</name>
</gene>
<keyword evidence="1" id="KW-0472">Membrane</keyword>
<dbReference type="STRING" id="1544413.Clow_01108"/>
<accession>A0A0Q0UKU1</accession>
<dbReference type="RefSeq" id="WP_055177362.1">
    <property type="nucleotide sequence ID" value="NZ_JAUSQY010000001.1"/>
</dbReference>
<organism evidence="2 3">
    <name type="scientific">Corynebacterium lowii</name>
    <dbReference type="NCBI Taxonomy" id="1544413"/>
    <lineage>
        <taxon>Bacteria</taxon>
        <taxon>Bacillati</taxon>
        <taxon>Actinomycetota</taxon>
        <taxon>Actinomycetes</taxon>
        <taxon>Mycobacteriales</taxon>
        <taxon>Corynebacteriaceae</taxon>
        <taxon>Corynebacterium</taxon>
    </lineage>
</organism>
<feature type="transmembrane region" description="Helical" evidence="1">
    <location>
        <begin position="78"/>
        <end position="98"/>
    </location>
</feature>